<accession>A0ABD0LEW8</accession>
<dbReference type="EMBL" id="JACVVK020000053">
    <property type="protein sequence ID" value="KAK7498017.1"/>
    <property type="molecule type" value="Genomic_DNA"/>
</dbReference>
<evidence type="ECO:0000313" key="2">
    <source>
        <dbReference type="Proteomes" id="UP001519460"/>
    </source>
</evidence>
<keyword evidence="2" id="KW-1185">Reference proteome</keyword>
<dbReference type="AlphaFoldDB" id="A0ABD0LEW8"/>
<evidence type="ECO:0000313" key="1">
    <source>
        <dbReference type="EMBL" id="KAK7498017.1"/>
    </source>
</evidence>
<organism evidence="1 2">
    <name type="scientific">Batillaria attramentaria</name>
    <dbReference type="NCBI Taxonomy" id="370345"/>
    <lineage>
        <taxon>Eukaryota</taxon>
        <taxon>Metazoa</taxon>
        <taxon>Spiralia</taxon>
        <taxon>Lophotrochozoa</taxon>
        <taxon>Mollusca</taxon>
        <taxon>Gastropoda</taxon>
        <taxon>Caenogastropoda</taxon>
        <taxon>Sorbeoconcha</taxon>
        <taxon>Cerithioidea</taxon>
        <taxon>Batillariidae</taxon>
        <taxon>Batillaria</taxon>
    </lineage>
</organism>
<reference evidence="1 2" key="1">
    <citation type="journal article" date="2023" name="Sci. Data">
        <title>Genome assembly of the Korean intertidal mud-creeper Batillaria attramentaria.</title>
        <authorList>
            <person name="Patra A.K."/>
            <person name="Ho P.T."/>
            <person name="Jun S."/>
            <person name="Lee S.J."/>
            <person name="Kim Y."/>
            <person name="Won Y.J."/>
        </authorList>
    </citation>
    <scope>NUCLEOTIDE SEQUENCE [LARGE SCALE GENOMIC DNA]</scope>
    <source>
        <strain evidence="1">Wonlab-2016</strain>
    </source>
</reference>
<sequence>MEKERVVMVFVVPKMTPLQCQIYIYNSDQTPTVPFIVRRSRALSRLEQHSIIIPVVVRSWRLLSKLSSHLSSSVPEVSVFLTLCPKPSACQVGEACVTRTWQGQRNADQKAMT</sequence>
<comment type="caution">
    <text evidence="1">The sequence shown here is derived from an EMBL/GenBank/DDBJ whole genome shotgun (WGS) entry which is preliminary data.</text>
</comment>
<name>A0ABD0LEW8_9CAEN</name>
<dbReference type="Proteomes" id="UP001519460">
    <property type="component" value="Unassembled WGS sequence"/>
</dbReference>
<proteinExistence type="predicted"/>
<gene>
    <name evidence="1" type="ORF">BaRGS_00010605</name>
</gene>
<protein>
    <submittedName>
        <fullName evidence="1">Uncharacterized protein</fullName>
    </submittedName>
</protein>